<evidence type="ECO:0008006" key="4">
    <source>
        <dbReference type="Google" id="ProtNLM"/>
    </source>
</evidence>
<dbReference type="Proteomes" id="UP000317122">
    <property type="component" value="Unassembled WGS sequence"/>
</dbReference>
<keyword evidence="3" id="KW-1185">Reference proteome</keyword>
<proteinExistence type="predicted"/>
<name>A0A562MG99_9HYPH</name>
<sequence length="67" mass="7280">MILQLRAEVAGLRAENAALKDEIRRLKGLPPRPTLKPSGMEQSSKRSSPAATGPKRRGSSRAIITEE</sequence>
<evidence type="ECO:0000313" key="2">
    <source>
        <dbReference type="EMBL" id="TWI18561.1"/>
    </source>
</evidence>
<protein>
    <recommendedName>
        <fullName evidence="4">Transposase</fullName>
    </recommendedName>
</protein>
<gene>
    <name evidence="2" type="ORF">IQ26_07290</name>
</gene>
<evidence type="ECO:0000313" key="3">
    <source>
        <dbReference type="Proteomes" id="UP000317122"/>
    </source>
</evidence>
<comment type="caution">
    <text evidence="2">The sequence shown here is derived from an EMBL/GenBank/DDBJ whole genome shotgun (WGS) entry which is preliminary data.</text>
</comment>
<dbReference type="EMBL" id="VLKT01000091">
    <property type="protein sequence ID" value="TWI18561.1"/>
    <property type="molecule type" value="Genomic_DNA"/>
</dbReference>
<dbReference type="AlphaFoldDB" id="A0A562MG99"/>
<accession>A0A562MG99</accession>
<reference evidence="2 3" key="1">
    <citation type="journal article" date="2015" name="Stand. Genomic Sci.">
        <title>Genomic Encyclopedia of Bacterial and Archaeal Type Strains, Phase III: the genomes of soil and plant-associated and newly described type strains.</title>
        <authorList>
            <person name="Whitman W.B."/>
            <person name="Woyke T."/>
            <person name="Klenk H.P."/>
            <person name="Zhou Y."/>
            <person name="Lilburn T.G."/>
            <person name="Beck B.J."/>
            <person name="De Vos P."/>
            <person name="Vandamme P."/>
            <person name="Eisen J.A."/>
            <person name="Garrity G."/>
            <person name="Hugenholtz P."/>
            <person name="Kyrpides N.C."/>
        </authorList>
    </citation>
    <scope>NUCLEOTIDE SEQUENCE [LARGE SCALE GENOMIC DNA]</scope>
    <source>
        <strain evidence="2 3">CGMCC 1.2546</strain>
    </source>
</reference>
<feature type="compositionally biased region" description="Polar residues" evidence="1">
    <location>
        <begin position="40"/>
        <end position="50"/>
    </location>
</feature>
<evidence type="ECO:0000256" key="1">
    <source>
        <dbReference type="SAM" id="MobiDB-lite"/>
    </source>
</evidence>
<feature type="non-terminal residue" evidence="2">
    <location>
        <position position="67"/>
    </location>
</feature>
<feature type="region of interest" description="Disordered" evidence="1">
    <location>
        <begin position="24"/>
        <end position="67"/>
    </location>
</feature>
<organism evidence="2 3">
    <name type="scientific">Mesorhizobium tianshanense</name>
    <dbReference type="NCBI Taxonomy" id="39844"/>
    <lineage>
        <taxon>Bacteria</taxon>
        <taxon>Pseudomonadati</taxon>
        <taxon>Pseudomonadota</taxon>
        <taxon>Alphaproteobacteria</taxon>
        <taxon>Hyphomicrobiales</taxon>
        <taxon>Phyllobacteriaceae</taxon>
        <taxon>Mesorhizobium</taxon>
    </lineage>
</organism>